<evidence type="ECO:0000259" key="1">
    <source>
        <dbReference type="Pfam" id="PF15631"/>
    </source>
</evidence>
<name>A0A220MPL3_9BACL</name>
<dbReference type="AlphaFoldDB" id="A0A220MPL3"/>
<gene>
    <name evidence="2" type="ORF">BP422_28300</name>
</gene>
<dbReference type="Pfam" id="PF15631">
    <property type="entry name" value="Imm-NTF2-2"/>
    <property type="match status" value="1"/>
</dbReference>
<reference evidence="2 3" key="1">
    <citation type="submission" date="2016-11" db="EMBL/GenBank/DDBJ databases">
        <authorList>
            <person name="Jaros S."/>
            <person name="Januszkiewicz K."/>
            <person name="Wedrychowicz H."/>
        </authorList>
    </citation>
    <scope>NUCLEOTIDE SEQUENCE [LARGE SCALE GENOMIC DNA]</scope>
    <source>
        <strain evidence="2 3">NF2</strain>
    </source>
</reference>
<evidence type="ECO:0000313" key="3">
    <source>
        <dbReference type="Proteomes" id="UP000197781"/>
    </source>
</evidence>
<dbReference type="KEGG" id="bfm:BP422_28300"/>
<dbReference type="RefSeq" id="WP_088910523.1">
    <property type="nucleotide sequence ID" value="NZ_CP018145.1"/>
</dbReference>
<evidence type="ECO:0000313" key="2">
    <source>
        <dbReference type="EMBL" id="ASJ57057.1"/>
    </source>
</evidence>
<dbReference type="EMBL" id="CP018145">
    <property type="protein sequence ID" value="ASJ57057.1"/>
    <property type="molecule type" value="Genomic_DNA"/>
</dbReference>
<sequence length="161" mass="18800">MNFMDAWEQIIAVQERERDRLRVNRITVRVDDKKKSKHNVHQKENVIEYGFVERDLYDENLFGRFELYFADRDTLLQQDRFGDEIAFGELADEHAVASAIFSYLAEHYSQFLEETPFAISYNPIAEAWIIEGTLPPGWLGGVIYIALAKENGKLLMMYGTR</sequence>
<accession>A0A220MPL3</accession>
<protein>
    <recommendedName>
        <fullName evidence="1">NTF2 fold domain-containing protein</fullName>
    </recommendedName>
</protein>
<organism evidence="2 3">
    <name type="scientific">Brevibacillus formosus</name>
    <dbReference type="NCBI Taxonomy" id="54913"/>
    <lineage>
        <taxon>Bacteria</taxon>
        <taxon>Bacillati</taxon>
        <taxon>Bacillota</taxon>
        <taxon>Bacilli</taxon>
        <taxon>Bacillales</taxon>
        <taxon>Paenibacillaceae</taxon>
        <taxon>Brevibacillus</taxon>
    </lineage>
</organism>
<feature type="domain" description="NTF2 fold" evidence="1">
    <location>
        <begin position="102"/>
        <end position="161"/>
    </location>
</feature>
<dbReference type="InterPro" id="IPR028921">
    <property type="entry name" value="NTF2_fold_dom"/>
</dbReference>
<dbReference type="Proteomes" id="UP000197781">
    <property type="component" value="Chromosome"/>
</dbReference>
<proteinExistence type="predicted"/>